<dbReference type="AlphaFoldDB" id="A0A2I0UPZ4"/>
<sequence>MRFNKAKCLVLHVGHNNPMQRYRLGEEWLESCLAEKDLGISVDSQLNMSQQCAQVAKASNSILACIRNSVASKTRAVIVSLYSALTPSPASTQNDEPCSNQFQDLERHRCHVFGIPAAAPPDRTSLEKTVGLLCVAQHVQRADVALGLDLALDVSSSDPSSLHT</sequence>
<keyword evidence="1" id="KW-0548">Nucleotidyltransferase</keyword>
<keyword evidence="2" id="KW-1185">Reference proteome</keyword>
<dbReference type="GO" id="GO:0003964">
    <property type="term" value="F:RNA-directed DNA polymerase activity"/>
    <property type="evidence" value="ECO:0007669"/>
    <property type="project" value="UniProtKB-KW"/>
</dbReference>
<dbReference type="PANTHER" id="PTHR33332">
    <property type="entry name" value="REVERSE TRANSCRIPTASE DOMAIN-CONTAINING PROTEIN"/>
    <property type="match status" value="1"/>
</dbReference>
<dbReference type="Proteomes" id="UP000233556">
    <property type="component" value="Unassembled WGS sequence"/>
</dbReference>
<name>A0A2I0UPZ4_LIMLA</name>
<keyword evidence="1" id="KW-0695">RNA-directed DNA polymerase</keyword>
<evidence type="ECO:0000313" key="1">
    <source>
        <dbReference type="EMBL" id="PKU48111.1"/>
    </source>
</evidence>
<keyword evidence="1" id="KW-0808">Transferase</keyword>
<proteinExistence type="predicted"/>
<dbReference type="EMBL" id="KZ505660">
    <property type="protein sequence ID" value="PKU48111.1"/>
    <property type="molecule type" value="Genomic_DNA"/>
</dbReference>
<accession>A0A2I0UPZ4</accession>
<protein>
    <submittedName>
        <fullName evidence="1">Rna-directed dna polymerase from mobile element jockey-like</fullName>
    </submittedName>
</protein>
<organism evidence="1 2">
    <name type="scientific">Limosa lapponica baueri</name>
    <dbReference type="NCBI Taxonomy" id="1758121"/>
    <lineage>
        <taxon>Eukaryota</taxon>
        <taxon>Metazoa</taxon>
        <taxon>Chordata</taxon>
        <taxon>Craniata</taxon>
        <taxon>Vertebrata</taxon>
        <taxon>Euteleostomi</taxon>
        <taxon>Archelosauria</taxon>
        <taxon>Archosauria</taxon>
        <taxon>Dinosauria</taxon>
        <taxon>Saurischia</taxon>
        <taxon>Theropoda</taxon>
        <taxon>Coelurosauria</taxon>
        <taxon>Aves</taxon>
        <taxon>Neognathae</taxon>
        <taxon>Neoaves</taxon>
        <taxon>Charadriiformes</taxon>
        <taxon>Scolopacidae</taxon>
        <taxon>Limosa</taxon>
    </lineage>
</organism>
<evidence type="ECO:0000313" key="2">
    <source>
        <dbReference type="Proteomes" id="UP000233556"/>
    </source>
</evidence>
<gene>
    <name evidence="1" type="ORF">llap_1582</name>
</gene>
<reference evidence="2" key="1">
    <citation type="submission" date="2017-11" db="EMBL/GenBank/DDBJ databases">
        <authorList>
            <person name="Lima N.C."/>
            <person name="Parody-Merino A.M."/>
            <person name="Battley P.F."/>
            <person name="Fidler A.E."/>
            <person name="Prosdocimi F."/>
        </authorList>
    </citation>
    <scope>NUCLEOTIDE SEQUENCE [LARGE SCALE GENOMIC DNA]</scope>
</reference>
<reference evidence="2" key="2">
    <citation type="submission" date="2017-12" db="EMBL/GenBank/DDBJ databases">
        <title>Genome sequence of the Bar-tailed Godwit (Limosa lapponica baueri).</title>
        <authorList>
            <person name="Lima N.C.B."/>
            <person name="Parody-Merino A.M."/>
            <person name="Battley P.F."/>
            <person name="Fidler A.E."/>
            <person name="Prosdocimi F."/>
        </authorList>
    </citation>
    <scope>NUCLEOTIDE SEQUENCE [LARGE SCALE GENOMIC DNA]</scope>
</reference>